<dbReference type="RefSeq" id="WP_053945494.1">
    <property type="nucleotide sequence ID" value="NZ_CDMG01000009.1"/>
</dbReference>
<dbReference type="AlphaFoldDB" id="A0A0K2Y1Q2"/>
<name>A0A0K2Y1Q2_9HELI</name>
<dbReference type="Gene3D" id="3.30.70.120">
    <property type="match status" value="1"/>
</dbReference>
<accession>A0A0K2Y1Q2</accession>
<dbReference type="EMBL" id="CDMG01000009">
    <property type="protein sequence ID" value="CRF52848.1"/>
    <property type="molecule type" value="Genomic_DNA"/>
</dbReference>
<sequence length="96" mass="10925">MVLVEIYADLAIKDMIVDHLFAHGHEDFYFGECFEYATSTLLKSEKEQVSGRKDYGLFKLYLEEERAQVLAKQIHALSKEATLYLIPLGAISTPLV</sequence>
<dbReference type="InterPro" id="IPR015867">
    <property type="entry name" value="N-reg_PII/ATP_PRibTrfase_C"/>
</dbReference>
<gene>
    <name evidence="1" type="ORF">HAL07_13130</name>
</gene>
<organism evidence="1 2">
    <name type="scientific">Helicobacter ailurogastricus</name>
    <dbReference type="NCBI Taxonomy" id="1578720"/>
    <lineage>
        <taxon>Bacteria</taxon>
        <taxon>Pseudomonadati</taxon>
        <taxon>Campylobacterota</taxon>
        <taxon>Epsilonproteobacteria</taxon>
        <taxon>Campylobacterales</taxon>
        <taxon>Helicobacteraceae</taxon>
        <taxon>Helicobacter</taxon>
    </lineage>
</organism>
<dbReference type="Proteomes" id="UP000043437">
    <property type="component" value="Unassembled WGS sequence"/>
</dbReference>
<proteinExistence type="predicted"/>
<evidence type="ECO:0000313" key="2">
    <source>
        <dbReference type="Proteomes" id="UP000043437"/>
    </source>
</evidence>
<dbReference type="GeneID" id="82132246"/>
<evidence type="ECO:0000313" key="1">
    <source>
        <dbReference type="EMBL" id="CRF52848.1"/>
    </source>
</evidence>
<reference evidence="2" key="1">
    <citation type="submission" date="2014-12" db="EMBL/GenBank/DDBJ databases">
        <authorList>
            <person name="Jaenicke S."/>
        </authorList>
    </citation>
    <scope>NUCLEOTIDE SEQUENCE [LARGE SCALE GENOMIC DNA]</scope>
</reference>
<protein>
    <submittedName>
        <fullName evidence="1">Putative</fullName>
    </submittedName>
</protein>